<reference evidence="2" key="2">
    <citation type="submission" date="2021-12" db="EMBL/GenBank/DDBJ databases">
        <title>Resequencing data analysis of finger millet.</title>
        <authorList>
            <person name="Hatakeyama M."/>
            <person name="Aluri S."/>
            <person name="Balachadran M.T."/>
            <person name="Sivarajan S.R."/>
            <person name="Poveda L."/>
            <person name="Shimizu-Inatsugi R."/>
            <person name="Schlapbach R."/>
            <person name="Sreeman S.M."/>
            <person name="Shimizu K.K."/>
        </authorList>
    </citation>
    <scope>NUCLEOTIDE SEQUENCE</scope>
</reference>
<evidence type="ECO:0000256" key="1">
    <source>
        <dbReference type="SAM" id="Phobius"/>
    </source>
</evidence>
<proteinExistence type="predicted"/>
<accession>A0AAV5FZ95</accession>
<sequence>MSPNGFSKLSIKLIGVFCGKVGRKPMVAAALWLGIKSQDLLIFMAWVFLIWWLCHELFK</sequence>
<organism evidence="2 3">
    <name type="scientific">Eleusine coracana subsp. coracana</name>
    <dbReference type="NCBI Taxonomy" id="191504"/>
    <lineage>
        <taxon>Eukaryota</taxon>
        <taxon>Viridiplantae</taxon>
        <taxon>Streptophyta</taxon>
        <taxon>Embryophyta</taxon>
        <taxon>Tracheophyta</taxon>
        <taxon>Spermatophyta</taxon>
        <taxon>Magnoliopsida</taxon>
        <taxon>Liliopsida</taxon>
        <taxon>Poales</taxon>
        <taxon>Poaceae</taxon>
        <taxon>PACMAD clade</taxon>
        <taxon>Chloridoideae</taxon>
        <taxon>Cynodonteae</taxon>
        <taxon>Eleusininae</taxon>
        <taxon>Eleusine</taxon>
    </lineage>
</organism>
<keyword evidence="1" id="KW-0812">Transmembrane</keyword>
<evidence type="ECO:0000313" key="2">
    <source>
        <dbReference type="EMBL" id="GJN40233.1"/>
    </source>
</evidence>
<protein>
    <submittedName>
        <fullName evidence="2">Uncharacterized protein</fullName>
    </submittedName>
</protein>
<keyword evidence="1" id="KW-1133">Transmembrane helix</keyword>
<gene>
    <name evidence="2" type="primary">gb29417</name>
    <name evidence="2" type="ORF">PR202_gb29417</name>
</gene>
<comment type="caution">
    <text evidence="2">The sequence shown here is derived from an EMBL/GenBank/DDBJ whole genome shotgun (WGS) entry which is preliminary data.</text>
</comment>
<reference evidence="2" key="1">
    <citation type="journal article" date="2018" name="DNA Res.">
        <title>Multiple hybrid de novo genome assembly of finger millet, an orphan allotetraploid crop.</title>
        <authorList>
            <person name="Hatakeyama M."/>
            <person name="Aluri S."/>
            <person name="Balachadran M.T."/>
            <person name="Sivarajan S.R."/>
            <person name="Patrignani A."/>
            <person name="Gruter S."/>
            <person name="Poveda L."/>
            <person name="Shimizu-Inatsugi R."/>
            <person name="Baeten J."/>
            <person name="Francoijs K.J."/>
            <person name="Nataraja K.N."/>
            <person name="Reddy Y.A.N."/>
            <person name="Phadnis S."/>
            <person name="Ravikumar R.L."/>
            <person name="Schlapbach R."/>
            <person name="Sreeman S.M."/>
            <person name="Shimizu K.K."/>
        </authorList>
    </citation>
    <scope>NUCLEOTIDE SEQUENCE</scope>
</reference>
<name>A0AAV5FZ95_ELECO</name>
<dbReference type="EMBL" id="BQKI01000107">
    <property type="protein sequence ID" value="GJN40233.1"/>
    <property type="molecule type" value="Genomic_DNA"/>
</dbReference>
<feature type="transmembrane region" description="Helical" evidence="1">
    <location>
        <begin position="40"/>
        <end position="58"/>
    </location>
</feature>
<dbReference type="AlphaFoldDB" id="A0AAV5FZ95"/>
<dbReference type="Proteomes" id="UP001054889">
    <property type="component" value="Unassembled WGS sequence"/>
</dbReference>
<evidence type="ECO:0000313" key="3">
    <source>
        <dbReference type="Proteomes" id="UP001054889"/>
    </source>
</evidence>
<keyword evidence="3" id="KW-1185">Reference proteome</keyword>
<keyword evidence="1" id="KW-0472">Membrane</keyword>